<dbReference type="Proteomes" id="UP000198432">
    <property type="component" value="Unassembled WGS sequence"/>
</dbReference>
<gene>
    <name evidence="1" type="ORF">SAMN06296052_12623</name>
</gene>
<sequence>MAKILQRRVEAMNGLVEAVKQKAGTRQYLGFQLMVVLEFFLLLEQHMD</sequence>
<accession>A0A239K4M1</accession>
<reference evidence="2" key="1">
    <citation type="submission" date="2017-06" db="EMBL/GenBank/DDBJ databases">
        <authorList>
            <person name="Varghese N."/>
            <person name="Submissions S."/>
        </authorList>
    </citation>
    <scope>NUCLEOTIDE SEQUENCE [LARGE SCALE GENOMIC DNA]</scope>
    <source>
        <strain evidence="2">NKM1</strain>
    </source>
</reference>
<dbReference type="AlphaFoldDB" id="A0A239K4M1"/>
<dbReference type="EMBL" id="FZOQ01000026">
    <property type="protein sequence ID" value="SNT13095.1"/>
    <property type="molecule type" value="Genomic_DNA"/>
</dbReference>
<name>A0A239K4M1_9BACT</name>
<evidence type="ECO:0000313" key="2">
    <source>
        <dbReference type="Proteomes" id="UP000198432"/>
    </source>
</evidence>
<protein>
    <submittedName>
        <fullName evidence="1">Uncharacterized protein</fullName>
    </submittedName>
</protein>
<evidence type="ECO:0000313" key="1">
    <source>
        <dbReference type="EMBL" id="SNT13095.1"/>
    </source>
</evidence>
<organism evidence="1 2">
    <name type="scientific">Pontibacter ummariensis</name>
    <dbReference type="NCBI Taxonomy" id="1610492"/>
    <lineage>
        <taxon>Bacteria</taxon>
        <taxon>Pseudomonadati</taxon>
        <taxon>Bacteroidota</taxon>
        <taxon>Cytophagia</taxon>
        <taxon>Cytophagales</taxon>
        <taxon>Hymenobacteraceae</taxon>
        <taxon>Pontibacter</taxon>
    </lineage>
</organism>
<proteinExistence type="predicted"/>
<keyword evidence="2" id="KW-1185">Reference proteome</keyword>